<feature type="domain" description="CRISPR-associated protein Cas6 C-terminal" evidence="5">
    <location>
        <begin position="146"/>
        <end position="256"/>
    </location>
</feature>
<dbReference type="Gene3D" id="3.30.70.1890">
    <property type="match status" value="1"/>
</dbReference>
<evidence type="ECO:0000259" key="5">
    <source>
        <dbReference type="Pfam" id="PF10040"/>
    </source>
</evidence>
<evidence type="ECO:0000313" key="7">
    <source>
        <dbReference type="Proteomes" id="UP000001425"/>
    </source>
</evidence>
<name>Q6ZEI4_SYNY3</name>
<dbReference type="NCBIfam" id="TIGR01877">
    <property type="entry name" value="cas_cas6"/>
    <property type="match status" value="1"/>
</dbReference>
<dbReference type="EMBL" id="AP004311">
    <property type="protein sequence ID" value="BAD01916.1"/>
    <property type="molecule type" value="Genomic_DNA"/>
</dbReference>
<dbReference type="CDD" id="cd21141">
    <property type="entry name" value="Cas6_III-like"/>
    <property type="match status" value="1"/>
</dbReference>
<evidence type="ECO:0000256" key="2">
    <source>
        <dbReference type="ARBA" id="ARBA00022759"/>
    </source>
</evidence>
<sequence length="262" mass="29353">MFDDRYSLYSVVIELGAAKKGFPTGILGRALHSQVLEWLKIGEPSLAEELHQSQISPFSISPLIGKRRSKLTEEGDRFFFRISLLNGSLLQPLLKGLEQQDKQIVMLDKFAFRLCHIHILPGSHSLARASSYALTTQAPTSSKITLKFHSATSFKIDRNTIQPFPLGDSVFNSLLRRWNHFAPEELYFPSVSWQIPVAAFELKTYSVQLKKSEIGSEGWVTYLFPDQEQAKIASVLSQFAFFAGVGRKTSMGMGQVSVNNHG</sequence>
<keyword evidence="1" id="KW-0540">Nuclease</keyword>
<dbReference type="KEGG" id="syn:slr7014"/>
<keyword evidence="7" id="KW-1185">Reference proteome</keyword>
<gene>
    <name evidence="6" type="ordered locus">slr7014</name>
</gene>
<dbReference type="InterPro" id="IPR010156">
    <property type="entry name" value="CRISPR-assoc_prot_Cas6"/>
</dbReference>
<keyword evidence="6" id="KW-0614">Plasmid</keyword>
<dbReference type="GO" id="GO:0004519">
    <property type="term" value="F:endonuclease activity"/>
    <property type="evidence" value="ECO:0007669"/>
    <property type="project" value="UniProtKB-KW"/>
</dbReference>
<evidence type="ECO:0000256" key="3">
    <source>
        <dbReference type="ARBA" id="ARBA00022801"/>
    </source>
</evidence>
<dbReference type="Proteomes" id="UP000001425">
    <property type="component" value="Plasmid pSYSA"/>
</dbReference>
<dbReference type="Gene3D" id="3.30.70.1900">
    <property type="match status" value="1"/>
</dbReference>
<dbReference type="InParanoid" id="Q6ZEI4"/>
<dbReference type="InterPro" id="IPR019267">
    <property type="entry name" value="CRISPR-assoc_Cas6_C"/>
</dbReference>
<dbReference type="AlphaFoldDB" id="Q6ZEI4"/>
<geneLocation type="plasmid" evidence="6 7">
    <name>pSYSA</name>
</geneLocation>
<proteinExistence type="predicted"/>
<accession>Q6ZEI4</accession>
<dbReference type="Pfam" id="PF10040">
    <property type="entry name" value="CRISPR_Cas6"/>
    <property type="match status" value="1"/>
</dbReference>
<dbReference type="EnsemblBacteria" id="BAD01916">
    <property type="protein sequence ID" value="BAD01916"/>
    <property type="gene ID" value="BAD01916"/>
</dbReference>
<keyword evidence="2" id="KW-0255">Endonuclease</keyword>
<dbReference type="InterPro" id="IPR045747">
    <property type="entry name" value="CRISPR-assoc_prot_Cas6_N_sf"/>
</dbReference>
<dbReference type="GO" id="GO:0051607">
    <property type="term" value="P:defense response to virus"/>
    <property type="evidence" value="ECO:0007669"/>
    <property type="project" value="UniProtKB-KW"/>
</dbReference>
<keyword evidence="4" id="KW-0051">Antiviral defense</keyword>
<keyword evidence="3" id="KW-0378">Hydrolase</keyword>
<protein>
    <recommendedName>
        <fullName evidence="5">CRISPR-associated protein Cas6 C-terminal domain-containing protein</fullName>
    </recommendedName>
</protein>
<evidence type="ECO:0000256" key="4">
    <source>
        <dbReference type="ARBA" id="ARBA00023118"/>
    </source>
</evidence>
<evidence type="ECO:0000313" key="6">
    <source>
        <dbReference type="EMBL" id="BAD01916.1"/>
    </source>
</evidence>
<reference evidence="6 7" key="1">
    <citation type="journal article" date="2003" name="DNA Res.">
        <title>Structural analysis of four large plasmids harboring in a unicellular cyanobacterium, Synechocystis sp. PCC 6803.</title>
        <authorList>
            <person name="Kaneko T."/>
            <person name="Nakamura Y."/>
            <person name="Sasamoto S."/>
            <person name="Watanabe A."/>
            <person name="Kohara M."/>
            <person name="Matsumoto M."/>
            <person name="Shimpo S."/>
            <person name="Yamada M."/>
            <person name="Tabata S."/>
        </authorList>
    </citation>
    <scope>NUCLEOTIDE SEQUENCE [LARGE SCALE GENOMIC DNA]</scope>
    <source>
        <strain evidence="7">ATCC 27184 / PCC 6803 / Kazusa</strain>
    </source>
</reference>
<organism evidence="6 7">
    <name type="scientific">Synechocystis sp. (strain ATCC 27184 / PCC 6803 / Kazusa)</name>
    <dbReference type="NCBI Taxonomy" id="1111708"/>
    <lineage>
        <taxon>Bacteria</taxon>
        <taxon>Bacillati</taxon>
        <taxon>Cyanobacteriota</taxon>
        <taxon>Cyanophyceae</taxon>
        <taxon>Synechococcales</taxon>
        <taxon>Merismopediaceae</taxon>
        <taxon>Synechocystis</taxon>
    </lineage>
</organism>
<dbReference type="GO" id="GO:0016788">
    <property type="term" value="F:hydrolase activity, acting on ester bonds"/>
    <property type="evidence" value="ECO:0007669"/>
    <property type="project" value="InterPro"/>
</dbReference>
<evidence type="ECO:0000256" key="1">
    <source>
        <dbReference type="ARBA" id="ARBA00022722"/>
    </source>
</evidence>